<gene>
    <name evidence="4" type="primary">rlpA</name>
    <name evidence="8" type="ordered locus">Dd703_1090</name>
</gene>
<dbReference type="InterPro" id="IPR036908">
    <property type="entry name" value="RlpA-like_sf"/>
</dbReference>
<evidence type="ECO:0000259" key="7">
    <source>
        <dbReference type="PROSITE" id="PS51724"/>
    </source>
</evidence>
<dbReference type="InterPro" id="IPR036680">
    <property type="entry name" value="SPOR-like_sf"/>
</dbReference>
<dbReference type="SUPFAM" id="SSF50685">
    <property type="entry name" value="Barwin-like endoglucanases"/>
    <property type="match status" value="1"/>
</dbReference>
<proteinExistence type="inferred from homology"/>
<dbReference type="GO" id="GO:0008932">
    <property type="term" value="F:lytic endotransglycosylase activity"/>
    <property type="evidence" value="ECO:0007669"/>
    <property type="project" value="UniProtKB-UniRule"/>
</dbReference>
<dbReference type="AlphaFoldDB" id="C6CC84"/>
<accession>C6CC84</accession>
<dbReference type="PROSITE" id="PS51724">
    <property type="entry name" value="SPOR"/>
    <property type="match status" value="1"/>
</dbReference>
<feature type="region of interest" description="Disordered" evidence="6">
    <location>
        <begin position="190"/>
        <end position="281"/>
    </location>
</feature>
<dbReference type="RefSeq" id="WP_012764712.1">
    <property type="nucleotide sequence ID" value="NC_012880.1"/>
</dbReference>
<keyword evidence="9" id="KW-1185">Reference proteome</keyword>
<keyword evidence="3 4" id="KW-0961">Cell wall biogenesis/degradation</keyword>
<dbReference type="NCBIfam" id="TIGR00413">
    <property type="entry name" value="rlpA"/>
    <property type="match status" value="1"/>
</dbReference>
<keyword evidence="4" id="KW-1003">Cell membrane</keyword>
<sequence>MRKDWLWMGALSLVLAGCTSTDQQSQTPASQTAYSGPVEEIPGVEPRYEPYNPASLQDYTVNDKKYRIVKNPENFSEAGFASWQNRGSAGTRTAIGEEFNPNAFAAAHPTLPIPSYVRVTNLSNGRRLVVRVNDRGPYTPGRIIDLTRAAADRLNLSNNTKVKVDFISVAPDGTLSGPGTVGTRVARQSFALPSRPDLGTSSLGTPTLSTTTPEAAVRPISNATLTPTAQNSTSVDTSTIPSSGNIPVSVSGSRGGGFLKSPQPLRSGVLEGSESAPAVSPAGATASVSNAAPIATAPRSGASSAPVSAGSGNFVVQVGALSDQQRAQTWLNSLRERFRVPGKATFNNGLYRIQLGPFPSRQQAVELQQRLSTEAQQPSFVTVASSAQ</sequence>
<dbReference type="Pfam" id="PF05036">
    <property type="entry name" value="SPOR"/>
    <property type="match status" value="1"/>
</dbReference>
<feature type="compositionally biased region" description="Low complexity" evidence="6">
    <location>
        <begin position="198"/>
        <end position="213"/>
    </location>
</feature>
<evidence type="ECO:0000256" key="2">
    <source>
        <dbReference type="ARBA" id="ARBA00023239"/>
    </source>
</evidence>
<comment type="similarity">
    <text evidence="4 5">Belongs to the RlpA family.</text>
</comment>
<feature type="domain" description="SPOR" evidence="7">
    <location>
        <begin position="308"/>
        <end position="384"/>
    </location>
</feature>
<evidence type="ECO:0000256" key="4">
    <source>
        <dbReference type="HAMAP-Rule" id="MF_02071"/>
    </source>
</evidence>
<keyword evidence="4" id="KW-0472">Membrane</keyword>
<dbReference type="InterPro" id="IPR007730">
    <property type="entry name" value="SPOR-like_dom"/>
</dbReference>
<dbReference type="PANTHER" id="PTHR34183:SF1">
    <property type="entry name" value="ENDOLYTIC PEPTIDOGLYCAN TRANSGLYCOSYLASE RLPA"/>
    <property type="match status" value="1"/>
</dbReference>
<dbReference type="eggNOG" id="COG0797">
    <property type="taxonomic scope" value="Bacteria"/>
</dbReference>
<dbReference type="EMBL" id="CP001654">
    <property type="protein sequence ID" value="ACS84895.1"/>
    <property type="molecule type" value="Genomic_DNA"/>
</dbReference>
<dbReference type="InterPro" id="IPR009009">
    <property type="entry name" value="RlpA-like_DPBB"/>
</dbReference>
<dbReference type="Gene3D" id="2.40.40.10">
    <property type="entry name" value="RlpA-like domain"/>
    <property type="match status" value="1"/>
</dbReference>
<comment type="function">
    <text evidence="4">Lytic transglycosylase with a strong preference for naked glycan strands that lack stem peptides.</text>
</comment>
<organism evidence="8 9">
    <name type="scientific">Musicola paradisiaca (strain Ech703)</name>
    <name type="common">Dickeya paradisiaca</name>
    <name type="synonym">Dickeya dadantii</name>
    <dbReference type="NCBI Taxonomy" id="579405"/>
    <lineage>
        <taxon>Bacteria</taxon>
        <taxon>Pseudomonadati</taxon>
        <taxon>Pseudomonadota</taxon>
        <taxon>Gammaproteobacteria</taxon>
        <taxon>Enterobacterales</taxon>
        <taxon>Pectobacteriaceae</taxon>
        <taxon>Musicola</taxon>
    </lineage>
</organism>
<dbReference type="GO" id="GO:0005886">
    <property type="term" value="C:plasma membrane"/>
    <property type="evidence" value="ECO:0007669"/>
    <property type="project" value="UniProtKB-SubCell"/>
</dbReference>
<feature type="compositionally biased region" description="Polar residues" evidence="6">
    <location>
        <begin position="221"/>
        <end position="252"/>
    </location>
</feature>
<keyword evidence="4 8" id="KW-0449">Lipoprotein</keyword>
<dbReference type="KEGG" id="dda:Dd703_1090"/>
<dbReference type="HOGENOM" id="CLU_042923_3_0_6"/>
<protein>
    <recommendedName>
        <fullName evidence="4">Endolytic peptidoglycan transglycosylase RlpA</fullName>
        <ecNumber evidence="4">4.2.2.-</ecNumber>
    </recommendedName>
</protein>
<keyword evidence="1" id="KW-0732">Signal</keyword>
<dbReference type="Pfam" id="PF03330">
    <property type="entry name" value="DPBB_1"/>
    <property type="match status" value="1"/>
</dbReference>
<dbReference type="GO" id="GO:0000270">
    <property type="term" value="P:peptidoglycan metabolic process"/>
    <property type="evidence" value="ECO:0007669"/>
    <property type="project" value="UniProtKB-UniRule"/>
</dbReference>
<dbReference type="Gene3D" id="3.30.70.1070">
    <property type="entry name" value="Sporulation related repeat"/>
    <property type="match status" value="1"/>
</dbReference>
<dbReference type="InterPro" id="IPR012997">
    <property type="entry name" value="RplA"/>
</dbReference>
<evidence type="ECO:0000256" key="3">
    <source>
        <dbReference type="ARBA" id="ARBA00023316"/>
    </source>
</evidence>
<evidence type="ECO:0000256" key="6">
    <source>
        <dbReference type="SAM" id="MobiDB-lite"/>
    </source>
</evidence>
<evidence type="ECO:0000313" key="8">
    <source>
        <dbReference type="EMBL" id="ACS84895.1"/>
    </source>
</evidence>
<dbReference type="STRING" id="579405.Dd703_1090"/>
<keyword evidence="2 4" id="KW-0456">Lyase</keyword>
<dbReference type="PROSITE" id="PS51257">
    <property type="entry name" value="PROKAR_LIPOPROTEIN"/>
    <property type="match status" value="1"/>
</dbReference>
<dbReference type="GO" id="GO:0071555">
    <property type="term" value="P:cell wall organization"/>
    <property type="evidence" value="ECO:0007669"/>
    <property type="project" value="UniProtKB-KW"/>
</dbReference>
<evidence type="ECO:0000313" key="9">
    <source>
        <dbReference type="Proteomes" id="UP000002734"/>
    </source>
</evidence>
<dbReference type="InterPro" id="IPR034718">
    <property type="entry name" value="RlpA"/>
</dbReference>
<evidence type="ECO:0000256" key="5">
    <source>
        <dbReference type="RuleBase" id="RU003495"/>
    </source>
</evidence>
<name>C6CC84_MUSP7</name>
<evidence type="ECO:0000256" key="1">
    <source>
        <dbReference type="ARBA" id="ARBA00022729"/>
    </source>
</evidence>
<dbReference type="HAMAP" id="MF_02071">
    <property type="entry name" value="RlpA"/>
    <property type="match status" value="1"/>
</dbReference>
<dbReference type="EC" id="4.2.2.-" evidence="4"/>
<dbReference type="SUPFAM" id="SSF110997">
    <property type="entry name" value="Sporulation related repeat"/>
    <property type="match status" value="1"/>
</dbReference>
<dbReference type="GO" id="GO:0042834">
    <property type="term" value="F:peptidoglycan binding"/>
    <property type="evidence" value="ECO:0007669"/>
    <property type="project" value="InterPro"/>
</dbReference>
<comment type="subcellular location">
    <subcellularLocation>
        <location evidence="4">Cell membrane</location>
        <topology evidence="4">Lipid-anchor</topology>
    </subcellularLocation>
</comment>
<dbReference type="Proteomes" id="UP000002734">
    <property type="component" value="Chromosome"/>
</dbReference>
<dbReference type="PANTHER" id="PTHR34183">
    <property type="entry name" value="ENDOLYTIC PEPTIDOGLYCAN TRANSGLYCOSYLASE RLPA"/>
    <property type="match status" value="1"/>
</dbReference>
<dbReference type="CDD" id="cd22268">
    <property type="entry name" value="DPBB_RlpA-like"/>
    <property type="match status" value="1"/>
</dbReference>
<keyword evidence="4" id="KW-0564">Palmitate</keyword>
<reference evidence="8" key="1">
    <citation type="submission" date="2009-06" db="EMBL/GenBank/DDBJ databases">
        <title>Complete sequence of Dickeya dadantii Ech703.</title>
        <authorList>
            <consortium name="US DOE Joint Genome Institute"/>
            <person name="Lucas S."/>
            <person name="Copeland A."/>
            <person name="Lapidus A."/>
            <person name="Glavina del Rio T."/>
            <person name="Dalin E."/>
            <person name="Tice H."/>
            <person name="Bruce D."/>
            <person name="Goodwin L."/>
            <person name="Pitluck S."/>
            <person name="Chertkov O."/>
            <person name="Brettin T."/>
            <person name="Detter J.C."/>
            <person name="Han C."/>
            <person name="Larimer F."/>
            <person name="Land M."/>
            <person name="Hauser L."/>
            <person name="Kyrpides N."/>
            <person name="Mikhailova N."/>
            <person name="Balakrishnan V."/>
            <person name="Glasner J."/>
            <person name="Perna N.T."/>
        </authorList>
    </citation>
    <scope>NUCLEOTIDE SEQUENCE [LARGE SCALE GENOMIC DNA]</scope>
    <source>
        <strain evidence="8">Ech703</strain>
    </source>
</reference>
<dbReference type="GO" id="GO:0009279">
    <property type="term" value="C:cell outer membrane"/>
    <property type="evidence" value="ECO:0007669"/>
    <property type="project" value="TreeGrafter"/>
</dbReference>
<dbReference type="NCBIfam" id="NF007953">
    <property type="entry name" value="PRK10672.1"/>
    <property type="match status" value="1"/>
</dbReference>